<organism evidence="6">
    <name type="scientific">Thermofilum pendens</name>
    <dbReference type="NCBI Taxonomy" id="2269"/>
    <lineage>
        <taxon>Archaea</taxon>
        <taxon>Thermoproteota</taxon>
        <taxon>Thermoprotei</taxon>
        <taxon>Thermofilales</taxon>
        <taxon>Thermofilaceae</taxon>
        <taxon>Thermofilum</taxon>
    </lineage>
</organism>
<feature type="domain" description="Carbohydrate kinase PfkB" evidence="5">
    <location>
        <begin position="20"/>
        <end position="292"/>
    </location>
</feature>
<dbReference type="PROSITE" id="PS00584">
    <property type="entry name" value="PFKB_KINASES_2"/>
    <property type="match status" value="1"/>
</dbReference>
<dbReference type="InterPro" id="IPR002139">
    <property type="entry name" value="Ribo/fructo_kinase"/>
</dbReference>
<dbReference type="GO" id="GO:0016301">
    <property type="term" value="F:kinase activity"/>
    <property type="evidence" value="ECO:0007669"/>
    <property type="project" value="UniProtKB-KW"/>
</dbReference>
<evidence type="ECO:0000256" key="2">
    <source>
        <dbReference type="ARBA" id="ARBA00022679"/>
    </source>
</evidence>
<reference evidence="6" key="1">
    <citation type="journal article" date="2020" name="mSystems">
        <title>Genome- and Community-Level Interaction Insights into Carbon Utilization and Element Cycling Functions of Hydrothermarchaeota in Hydrothermal Sediment.</title>
        <authorList>
            <person name="Zhou Z."/>
            <person name="Liu Y."/>
            <person name="Xu W."/>
            <person name="Pan J."/>
            <person name="Luo Z.H."/>
            <person name="Li M."/>
        </authorList>
    </citation>
    <scope>NUCLEOTIDE SEQUENCE</scope>
    <source>
        <strain evidence="6">SpSt-649</strain>
    </source>
</reference>
<dbReference type="PRINTS" id="PR00990">
    <property type="entry name" value="RIBOKINASE"/>
</dbReference>
<evidence type="ECO:0000313" key="6">
    <source>
        <dbReference type="EMBL" id="HGM47081.1"/>
    </source>
</evidence>
<evidence type="ECO:0000259" key="5">
    <source>
        <dbReference type="Pfam" id="PF00294"/>
    </source>
</evidence>
<dbReference type="PANTHER" id="PTHR10584">
    <property type="entry name" value="SUGAR KINASE"/>
    <property type="match status" value="1"/>
</dbReference>
<evidence type="ECO:0000256" key="3">
    <source>
        <dbReference type="ARBA" id="ARBA00022777"/>
    </source>
</evidence>
<evidence type="ECO:0000256" key="1">
    <source>
        <dbReference type="ARBA" id="ARBA00010688"/>
    </source>
</evidence>
<dbReference type="Pfam" id="PF00294">
    <property type="entry name" value="PfkB"/>
    <property type="match status" value="1"/>
</dbReference>
<protein>
    <submittedName>
        <fullName evidence="6">Carbohydrate kinase family protein</fullName>
    </submittedName>
</protein>
<sequence>MLWLRHDVKVPVLRGYLRFAVAGNLNLDLYFIVGRIPQPDEAVEAQQHFSRPGGAACNVSAALAKLGARVRLFGFVGSDEAGRSVLEGLRGMGVDVSGVKAVDKPTGTVVVLLDKLGRRAMVALRGANLELKPGSLSIEELSGFDHLHLSSTNPDFSAWVLSEAKRLGLTTSYDPGLTVAEQGLGALRGVLASTDVLFLNEREFTALGGDLLVERFAGLIILKRGERGSEAPQAGLRAEAFRVEAVDTTGAGDSFDAAFLLCWKLGLPLEECLLVANAAGALKATRVGAYSSPTLSELLAFLRERGLGDLAQRLETRHKANNQVSGLLQGSGRTC</sequence>
<comment type="caution">
    <text evidence="6">The sequence shown here is derived from an EMBL/GenBank/DDBJ whole genome shotgun (WGS) entry which is preliminary data.</text>
</comment>
<accession>A0A7C4D2M2</accession>
<dbReference type="AlphaFoldDB" id="A0A7C4D2M2"/>
<keyword evidence="2 4" id="KW-0808">Transferase</keyword>
<dbReference type="InterPro" id="IPR029056">
    <property type="entry name" value="Ribokinase-like"/>
</dbReference>
<dbReference type="EMBL" id="DTBQ01000140">
    <property type="protein sequence ID" value="HGM47081.1"/>
    <property type="molecule type" value="Genomic_DNA"/>
</dbReference>
<dbReference type="SUPFAM" id="SSF53613">
    <property type="entry name" value="Ribokinase-like"/>
    <property type="match status" value="1"/>
</dbReference>
<dbReference type="GO" id="GO:0006796">
    <property type="term" value="P:phosphate-containing compound metabolic process"/>
    <property type="evidence" value="ECO:0007669"/>
    <property type="project" value="UniProtKB-ARBA"/>
</dbReference>
<dbReference type="PROSITE" id="PS00583">
    <property type="entry name" value="PFKB_KINASES_1"/>
    <property type="match status" value="1"/>
</dbReference>
<keyword evidence="3 4" id="KW-0418">Kinase</keyword>
<dbReference type="InterPro" id="IPR002173">
    <property type="entry name" value="Carboh/pur_kinase_PfkB_CS"/>
</dbReference>
<proteinExistence type="inferred from homology"/>
<dbReference type="InterPro" id="IPR011611">
    <property type="entry name" value="PfkB_dom"/>
</dbReference>
<name>A0A7C4D2M2_THEPE</name>
<evidence type="ECO:0000256" key="4">
    <source>
        <dbReference type="RuleBase" id="RU003704"/>
    </source>
</evidence>
<dbReference type="Gene3D" id="3.40.1190.20">
    <property type="match status" value="1"/>
</dbReference>
<dbReference type="PANTHER" id="PTHR10584:SF166">
    <property type="entry name" value="RIBOKINASE"/>
    <property type="match status" value="1"/>
</dbReference>
<gene>
    <name evidence="6" type="ORF">ENU21_04965</name>
</gene>
<comment type="similarity">
    <text evidence="1 4">Belongs to the carbohydrate kinase PfkB family.</text>
</comment>